<reference evidence="1 2" key="1">
    <citation type="submission" date="2008-04" db="EMBL/GenBank/DDBJ databases">
        <title>Draft genome sequence of Bacteroides intestinalis (DSM 17393).</title>
        <authorList>
            <person name="Sudarsanam P."/>
            <person name="Ley R."/>
            <person name="Guruge J."/>
            <person name="Turnbaugh P.J."/>
            <person name="Mahowald M."/>
            <person name="Liep D."/>
            <person name="Gordon J."/>
        </authorList>
    </citation>
    <scope>NUCLEOTIDE SEQUENCE [LARGE SCALE GENOMIC DNA]</scope>
    <source>
        <strain evidence="1 2">DSM 17393</strain>
    </source>
</reference>
<reference evidence="1 2" key="2">
    <citation type="submission" date="2008-04" db="EMBL/GenBank/DDBJ databases">
        <authorList>
            <person name="Fulton L."/>
            <person name="Clifton S."/>
            <person name="Fulton B."/>
            <person name="Xu J."/>
            <person name="Minx P."/>
            <person name="Pepin K.H."/>
            <person name="Johnson M."/>
            <person name="Thiruvilangam P."/>
            <person name="Bhonagiri V."/>
            <person name="Nash W.E."/>
            <person name="Mardis E.R."/>
            <person name="Wilson R.K."/>
        </authorList>
    </citation>
    <scope>NUCLEOTIDE SEQUENCE [LARGE SCALE GENOMIC DNA]</scope>
    <source>
        <strain evidence="1 2">DSM 17393</strain>
    </source>
</reference>
<gene>
    <name evidence="1" type="ORF">BACINT_03442</name>
</gene>
<comment type="caution">
    <text evidence="1">The sequence shown here is derived from an EMBL/GenBank/DDBJ whole genome shotgun (WGS) entry which is preliminary data.</text>
</comment>
<dbReference type="AlphaFoldDB" id="B3CB56"/>
<evidence type="ECO:0000313" key="1">
    <source>
        <dbReference type="EMBL" id="EDV04308.1"/>
    </source>
</evidence>
<evidence type="ECO:0000313" key="2">
    <source>
        <dbReference type="Proteomes" id="UP000004596"/>
    </source>
</evidence>
<proteinExistence type="predicted"/>
<protein>
    <submittedName>
        <fullName evidence="1">Uncharacterized protein</fullName>
    </submittedName>
</protein>
<dbReference type="Proteomes" id="UP000004596">
    <property type="component" value="Unassembled WGS sequence"/>
</dbReference>
<name>B3CB56_9BACE</name>
<accession>B3CB56</accession>
<dbReference type="EMBL" id="ABJL02000008">
    <property type="protein sequence ID" value="EDV04308.1"/>
    <property type="molecule type" value="Genomic_DNA"/>
</dbReference>
<organism evidence="1 2">
    <name type="scientific">Bacteroides intestinalis DSM 17393</name>
    <dbReference type="NCBI Taxonomy" id="471870"/>
    <lineage>
        <taxon>Bacteria</taxon>
        <taxon>Pseudomonadati</taxon>
        <taxon>Bacteroidota</taxon>
        <taxon>Bacteroidia</taxon>
        <taxon>Bacteroidales</taxon>
        <taxon>Bacteroidaceae</taxon>
        <taxon>Bacteroides</taxon>
    </lineage>
</organism>
<sequence>MWKAEKEKLSIIERRFFLVSFYNQLPVWKCVFLHNLLCHLRNK</sequence>